<feature type="domain" description="Metallo-beta-lactamase" evidence="6">
    <location>
        <begin position="52"/>
        <end position="285"/>
    </location>
</feature>
<evidence type="ECO:0000313" key="8">
    <source>
        <dbReference type="Proteomes" id="UP000639403"/>
    </source>
</evidence>
<evidence type="ECO:0000259" key="6">
    <source>
        <dbReference type="SMART" id="SM00849"/>
    </source>
</evidence>
<evidence type="ECO:0000313" key="7">
    <source>
        <dbReference type="EMBL" id="KAF9812836.1"/>
    </source>
</evidence>
<gene>
    <name evidence="7" type="ORF">IEO21_05936</name>
</gene>
<dbReference type="Gene3D" id="3.60.15.10">
    <property type="entry name" value="Ribonuclease Z/Hydroxyacylglutathione hydrolase-like"/>
    <property type="match status" value="1"/>
</dbReference>
<dbReference type="CDD" id="cd07730">
    <property type="entry name" value="metallo-hydrolase-like_MBL-fold"/>
    <property type="match status" value="1"/>
</dbReference>
<protein>
    <recommendedName>
        <fullName evidence="6">Metallo-beta-lactamase domain-containing protein</fullName>
    </recommendedName>
</protein>
<dbReference type="InterPro" id="IPR001279">
    <property type="entry name" value="Metallo-B-lactamas"/>
</dbReference>
<dbReference type="EMBL" id="JADOXO010000120">
    <property type="protein sequence ID" value="KAF9812836.1"/>
    <property type="molecule type" value="Genomic_DNA"/>
</dbReference>
<dbReference type="SMART" id="SM00849">
    <property type="entry name" value="Lactamase_B"/>
    <property type="match status" value="1"/>
</dbReference>
<keyword evidence="5" id="KW-0862">Zinc</keyword>
<organism evidence="7 8">
    <name type="scientific">Rhodonia placenta</name>
    <dbReference type="NCBI Taxonomy" id="104341"/>
    <lineage>
        <taxon>Eukaryota</taxon>
        <taxon>Fungi</taxon>
        <taxon>Dikarya</taxon>
        <taxon>Basidiomycota</taxon>
        <taxon>Agaricomycotina</taxon>
        <taxon>Agaricomycetes</taxon>
        <taxon>Polyporales</taxon>
        <taxon>Adustoporiaceae</taxon>
        <taxon>Rhodonia</taxon>
    </lineage>
</organism>
<dbReference type="InterPro" id="IPR036866">
    <property type="entry name" value="RibonucZ/Hydroxyglut_hydro"/>
</dbReference>
<evidence type="ECO:0000256" key="1">
    <source>
        <dbReference type="ARBA" id="ARBA00001947"/>
    </source>
</evidence>
<comment type="caution">
    <text evidence="7">The sequence shown here is derived from an EMBL/GenBank/DDBJ whole genome shotgun (WGS) entry which is preliminary data.</text>
</comment>
<dbReference type="SUPFAM" id="SSF56281">
    <property type="entry name" value="Metallo-hydrolase/oxidoreductase"/>
    <property type="match status" value="1"/>
</dbReference>
<dbReference type="OMA" id="FYYVTES"/>
<dbReference type="Proteomes" id="UP000639403">
    <property type="component" value="Unassembled WGS sequence"/>
</dbReference>
<dbReference type="InterPro" id="IPR051013">
    <property type="entry name" value="MBL_superfamily_lactonases"/>
</dbReference>
<keyword evidence="3" id="KW-0479">Metal-binding</keyword>
<sequence>MTSMISQTSLPQDSPAGQRYVSVYALHAGSIFLPDSDVFEDSIGKDGGLTVPSFAFLIDHEVHGKFMFDLGLRKGGKGYPPAWDETLIELKVDCSKNVADLLQEGGVQPSSINSIIYRYSKACGPHLHFDHVGDLTPFPQAELIVGADTAALMQQTYPGDPTSLWPEWPAGQKVRYLHFGDADAPARPIAPFHSFARALDLYGDGSFYLLDAPGHLPGHLAALARVSPNAFILLAGDCCHNRQCYTPGVRLVSRENYHDIETARDTVERLKRMNGEPNVVLVLAHERERLEDGMPLFPQRLNEWVTTEIVRKRHE</sequence>
<evidence type="ECO:0000256" key="5">
    <source>
        <dbReference type="ARBA" id="ARBA00022833"/>
    </source>
</evidence>
<comment type="similarity">
    <text evidence="2">Belongs to the metallo-beta-lactamase superfamily.</text>
</comment>
<dbReference type="PANTHER" id="PTHR42978">
    <property type="entry name" value="QUORUM-QUENCHING LACTONASE YTNP-RELATED-RELATED"/>
    <property type="match status" value="1"/>
</dbReference>
<reference evidence="7" key="2">
    <citation type="journal article" name="Front. Microbiol.">
        <title>Degradative Capacity of Two Strains of Rhodonia placenta: From Phenotype to Genotype.</title>
        <authorList>
            <person name="Kolle M."/>
            <person name="Horta M.A.C."/>
            <person name="Nowrousian M."/>
            <person name="Ohm R.A."/>
            <person name="Benz J.P."/>
            <person name="Pilgard A."/>
        </authorList>
    </citation>
    <scope>NUCLEOTIDE SEQUENCE</scope>
    <source>
        <strain evidence="7">FPRL280</strain>
    </source>
</reference>
<proteinExistence type="inferred from homology"/>
<reference evidence="7" key="1">
    <citation type="submission" date="2020-11" db="EMBL/GenBank/DDBJ databases">
        <authorList>
            <person name="Koelle M."/>
            <person name="Horta M.A.C."/>
            <person name="Nowrousian M."/>
            <person name="Ohm R.A."/>
            <person name="Benz P."/>
            <person name="Pilgard A."/>
        </authorList>
    </citation>
    <scope>NUCLEOTIDE SEQUENCE</scope>
    <source>
        <strain evidence="7">FPRL280</strain>
    </source>
</reference>
<dbReference type="GO" id="GO:0046872">
    <property type="term" value="F:metal ion binding"/>
    <property type="evidence" value="ECO:0007669"/>
    <property type="project" value="UniProtKB-KW"/>
</dbReference>
<evidence type="ECO:0000256" key="4">
    <source>
        <dbReference type="ARBA" id="ARBA00022801"/>
    </source>
</evidence>
<comment type="cofactor">
    <cofactor evidence="1">
        <name>Zn(2+)</name>
        <dbReference type="ChEBI" id="CHEBI:29105"/>
    </cofactor>
</comment>
<name>A0A8H7P0X1_9APHY</name>
<dbReference type="AlphaFoldDB" id="A0A8H7P0X1"/>
<evidence type="ECO:0000256" key="3">
    <source>
        <dbReference type="ARBA" id="ARBA00022723"/>
    </source>
</evidence>
<dbReference type="PANTHER" id="PTHR42978:SF2">
    <property type="entry name" value="102 KBASES UNSTABLE REGION: FROM 1 TO 119443"/>
    <property type="match status" value="1"/>
</dbReference>
<accession>A0A8H7P0X1</accession>
<dbReference type="GO" id="GO:0016787">
    <property type="term" value="F:hydrolase activity"/>
    <property type="evidence" value="ECO:0007669"/>
    <property type="project" value="UniProtKB-KW"/>
</dbReference>
<evidence type="ECO:0000256" key="2">
    <source>
        <dbReference type="ARBA" id="ARBA00007749"/>
    </source>
</evidence>
<keyword evidence="4" id="KW-0378">Hydrolase</keyword>